<dbReference type="KEGG" id="rfr:Rfer_1224"/>
<protein>
    <submittedName>
        <fullName evidence="2">ABC-type transport system ipermease component</fullName>
    </submittedName>
</protein>
<reference evidence="3" key="1">
    <citation type="submission" date="2006-02" db="EMBL/GenBank/DDBJ databases">
        <title>Complete sequence of chromosome of Rhodoferax ferrireducens DSM 15236.</title>
        <authorList>
            <person name="Copeland A."/>
            <person name="Lucas S."/>
            <person name="Lapidus A."/>
            <person name="Barry K."/>
            <person name="Detter J.C."/>
            <person name="Glavina del Rio T."/>
            <person name="Hammon N."/>
            <person name="Israni S."/>
            <person name="Pitluck S."/>
            <person name="Brettin T."/>
            <person name="Bruce D."/>
            <person name="Han C."/>
            <person name="Tapia R."/>
            <person name="Gilna P."/>
            <person name="Kiss H."/>
            <person name="Schmutz J."/>
            <person name="Larimer F."/>
            <person name="Land M."/>
            <person name="Kyrpides N."/>
            <person name="Ivanova N."/>
            <person name="Richardson P."/>
        </authorList>
    </citation>
    <scope>NUCLEOTIDE SEQUENCE [LARGE SCALE GENOMIC DNA]</scope>
    <source>
        <strain evidence="3">ATCC BAA-621 / DSM 15236 / T118</strain>
    </source>
</reference>
<feature type="transmembrane region" description="Helical" evidence="1">
    <location>
        <begin position="245"/>
        <end position="263"/>
    </location>
</feature>
<evidence type="ECO:0000256" key="1">
    <source>
        <dbReference type="SAM" id="Phobius"/>
    </source>
</evidence>
<dbReference type="eggNOG" id="COG0767">
    <property type="taxonomic scope" value="Bacteria"/>
</dbReference>
<accession>Q21Z45</accession>
<evidence type="ECO:0000313" key="2">
    <source>
        <dbReference type="EMBL" id="ABD68958.1"/>
    </source>
</evidence>
<feature type="transmembrane region" description="Helical" evidence="1">
    <location>
        <begin position="204"/>
        <end position="224"/>
    </location>
</feature>
<gene>
    <name evidence="2" type="ordered locus">Rfer_1224</name>
</gene>
<dbReference type="AlphaFoldDB" id="Q21Z45"/>
<dbReference type="Proteomes" id="UP000008332">
    <property type="component" value="Chromosome"/>
</dbReference>
<sequence>MPTRSYAHLDSAAWGRALLRGAASWWQMIHLGAIVLVLALSPSTYNRINRAITSRHIYASTWQVLPWFTAMAALFSLVLIRIVVVTALNYGLSQYALQMVVRVLVLELIPLSAALFVALRAGMTFNAGAQTNARPSPFDPSAPLSLTRLRADVVPRVLAGAFSVLTLAMINSVIVLVLAYLIVYGLSPWGLPGYTRTVGHVFDLSVTLGFALKTVFFSLAVAVVPMAASLEAARDNTSANGVQPGAARLFLVLLLIEAASLVIKYI</sequence>
<feature type="transmembrane region" description="Helical" evidence="1">
    <location>
        <begin position="157"/>
        <end position="184"/>
    </location>
</feature>
<dbReference type="HOGENOM" id="CLU_1044373_0_0_4"/>
<keyword evidence="3" id="KW-1185">Reference proteome</keyword>
<keyword evidence="1" id="KW-0812">Transmembrane</keyword>
<keyword evidence="1" id="KW-1133">Transmembrane helix</keyword>
<dbReference type="OrthoDB" id="8903628at2"/>
<dbReference type="InterPro" id="IPR030802">
    <property type="entry name" value="Permease_MalE"/>
</dbReference>
<feature type="transmembrane region" description="Helical" evidence="1">
    <location>
        <begin position="64"/>
        <end position="88"/>
    </location>
</feature>
<organism evidence="2 3">
    <name type="scientific">Albidiferax ferrireducens (strain ATCC BAA-621 / DSM 15236 / T118)</name>
    <name type="common">Rhodoferax ferrireducens</name>
    <dbReference type="NCBI Taxonomy" id="338969"/>
    <lineage>
        <taxon>Bacteria</taxon>
        <taxon>Pseudomonadati</taxon>
        <taxon>Pseudomonadota</taxon>
        <taxon>Betaproteobacteria</taxon>
        <taxon>Burkholderiales</taxon>
        <taxon>Comamonadaceae</taxon>
        <taxon>Rhodoferax</taxon>
    </lineage>
</organism>
<feature type="transmembrane region" description="Helical" evidence="1">
    <location>
        <begin position="100"/>
        <end position="119"/>
    </location>
</feature>
<dbReference type="STRING" id="338969.Rfer_1224"/>
<dbReference type="RefSeq" id="WP_011463526.1">
    <property type="nucleotide sequence ID" value="NC_007908.1"/>
</dbReference>
<dbReference type="EMBL" id="CP000267">
    <property type="protein sequence ID" value="ABD68958.1"/>
    <property type="molecule type" value="Genomic_DNA"/>
</dbReference>
<name>Q21Z45_ALBFT</name>
<evidence type="ECO:0000313" key="3">
    <source>
        <dbReference type="Proteomes" id="UP000008332"/>
    </source>
</evidence>
<proteinExistence type="predicted"/>
<dbReference type="Pfam" id="PF02405">
    <property type="entry name" value="MlaE"/>
    <property type="match status" value="1"/>
</dbReference>
<dbReference type="GO" id="GO:0043190">
    <property type="term" value="C:ATP-binding cassette (ABC) transporter complex"/>
    <property type="evidence" value="ECO:0007669"/>
    <property type="project" value="InterPro"/>
</dbReference>
<feature type="transmembrane region" description="Helical" evidence="1">
    <location>
        <begin position="24"/>
        <end position="43"/>
    </location>
</feature>
<keyword evidence="1" id="KW-0472">Membrane</keyword>